<dbReference type="PANTHER" id="PTHR33204">
    <property type="entry name" value="TRANSCRIPTIONAL REGULATOR, MARR FAMILY"/>
    <property type="match status" value="1"/>
</dbReference>
<keyword evidence="3" id="KW-0804">Transcription</keyword>
<accession>A0A5C8J578</accession>
<evidence type="ECO:0000313" key="5">
    <source>
        <dbReference type="EMBL" id="TXK31149.1"/>
    </source>
</evidence>
<dbReference type="Gene3D" id="1.10.10.10">
    <property type="entry name" value="Winged helix-like DNA-binding domain superfamily/Winged helix DNA-binding domain"/>
    <property type="match status" value="1"/>
</dbReference>
<name>A0A5C8J578_9BACT</name>
<evidence type="ECO:0000256" key="1">
    <source>
        <dbReference type="ARBA" id="ARBA00023015"/>
    </source>
</evidence>
<dbReference type="Pfam" id="PF01638">
    <property type="entry name" value="HxlR"/>
    <property type="match status" value="1"/>
</dbReference>
<keyword evidence="2" id="KW-0238">DNA-binding</keyword>
<dbReference type="SUPFAM" id="SSF46785">
    <property type="entry name" value="Winged helix' DNA-binding domain"/>
    <property type="match status" value="1"/>
</dbReference>
<dbReference type="RefSeq" id="WP_147923527.1">
    <property type="nucleotide sequence ID" value="NZ_VRTY01000101.1"/>
</dbReference>
<dbReference type="OrthoDB" id="8231503at2"/>
<dbReference type="InterPro" id="IPR002577">
    <property type="entry name" value="HTH_HxlR"/>
</dbReference>
<sequence length="139" mass="16056">MEVTKVENQHVKVQEKINDVFDSSHSLSACCPIKDILGRFGDKWSIYAILMLGREEKLRFNELKSMIDGISQRMLTVTLRSLEEDGLVSRKIYPEIPPKVEYRLTELGQGLLLQLLQLADWAKLNLHEILEARKSFAER</sequence>
<gene>
    <name evidence="5" type="ORF">FVR03_19905</name>
</gene>
<evidence type="ECO:0000256" key="3">
    <source>
        <dbReference type="ARBA" id="ARBA00023163"/>
    </source>
</evidence>
<dbReference type="PROSITE" id="PS51118">
    <property type="entry name" value="HTH_HXLR"/>
    <property type="match status" value="1"/>
</dbReference>
<feature type="domain" description="HTH hxlR-type" evidence="4">
    <location>
        <begin position="31"/>
        <end position="130"/>
    </location>
</feature>
<proteinExistence type="predicted"/>
<protein>
    <submittedName>
        <fullName evidence="5">Helix-turn-helix transcriptional regulator</fullName>
    </submittedName>
</protein>
<evidence type="ECO:0000259" key="4">
    <source>
        <dbReference type="PROSITE" id="PS51118"/>
    </source>
</evidence>
<dbReference type="InterPro" id="IPR036388">
    <property type="entry name" value="WH-like_DNA-bd_sf"/>
</dbReference>
<evidence type="ECO:0000313" key="6">
    <source>
        <dbReference type="Proteomes" id="UP000321926"/>
    </source>
</evidence>
<dbReference type="AlphaFoldDB" id="A0A5C8J578"/>
<dbReference type="EMBL" id="VRTY01000101">
    <property type="protein sequence ID" value="TXK31149.1"/>
    <property type="molecule type" value="Genomic_DNA"/>
</dbReference>
<keyword evidence="1" id="KW-0805">Transcription regulation</keyword>
<dbReference type="PANTHER" id="PTHR33204:SF39">
    <property type="entry name" value="TRANSCRIPTIONAL REGULATORY PROTEIN"/>
    <property type="match status" value="1"/>
</dbReference>
<dbReference type="InterPro" id="IPR036390">
    <property type="entry name" value="WH_DNA-bd_sf"/>
</dbReference>
<organism evidence="5 6">
    <name type="scientific">Pontibacter qinzhouensis</name>
    <dbReference type="NCBI Taxonomy" id="2603253"/>
    <lineage>
        <taxon>Bacteria</taxon>
        <taxon>Pseudomonadati</taxon>
        <taxon>Bacteroidota</taxon>
        <taxon>Cytophagia</taxon>
        <taxon>Cytophagales</taxon>
        <taxon>Hymenobacteraceae</taxon>
        <taxon>Pontibacter</taxon>
    </lineage>
</organism>
<keyword evidence="6" id="KW-1185">Reference proteome</keyword>
<reference evidence="5 6" key="1">
    <citation type="submission" date="2019-08" db="EMBL/GenBank/DDBJ databases">
        <authorList>
            <person name="Shi S."/>
        </authorList>
    </citation>
    <scope>NUCLEOTIDE SEQUENCE [LARGE SCALE GENOMIC DNA]</scope>
    <source>
        <strain evidence="5 6">GY10130</strain>
    </source>
</reference>
<dbReference type="Proteomes" id="UP000321926">
    <property type="component" value="Unassembled WGS sequence"/>
</dbReference>
<comment type="caution">
    <text evidence="5">The sequence shown here is derived from an EMBL/GenBank/DDBJ whole genome shotgun (WGS) entry which is preliminary data.</text>
</comment>
<dbReference type="GO" id="GO:0003677">
    <property type="term" value="F:DNA binding"/>
    <property type="evidence" value="ECO:0007669"/>
    <property type="project" value="UniProtKB-KW"/>
</dbReference>
<evidence type="ECO:0000256" key="2">
    <source>
        <dbReference type="ARBA" id="ARBA00023125"/>
    </source>
</evidence>